<dbReference type="SUPFAM" id="SSF54001">
    <property type="entry name" value="Cysteine proteinases"/>
    <property type="match status" value="1"/>
</dbReference>
<organism evidence="8 9">
    <name type="scientific">Planococcus liqunii</name>
    <dbReference type="NCBI Taxonomy" id="3058394"/>
    <lineage>
        <taxon>Bacteria</taxon>
        <taxon>Bacillati</taxon>
        <taxon>Bacillota</taxon>
        <taxon>Bacilli</taxon>
        <taxon>Bacillales</taxon>
        <taxon>Caryophanaceae</taxon>
        <taxon>Planococcus</taxon>
    </lineage>
</organism>
<dbReference type="InterPro" id="IPR051202">
    <property type="entry name" value="Peptidase_C40"/>
</dbReference>
<dbReference type="Pfam" id="PF00877">
    <property type="entry name" value="NLPC_P60"/>
    <property type="match status" value="1"/>
</dbReference>
<dbReference type="RefSeq" id="WP_300981702.1">
    <property type="nucleotide sequence ID" value="NZ_CP129238.1"/>
</dbReference>
<dbReference type="InterPro" id="IPR001119">
    <property type="entry name" value="SLH_dom"/>
</dbReference>
<dbReference type="EMBL" id="JAUJWW010000001">
    <property type="protein sequence ID" value="MDN7226479.1"/>
    <property type="molecule type" value="Genomic_DNA"/>
</dbReference>
<keyword evidence="2" id="KW-0645">Protease</keyword>
<keyword evidence="3" id="KW-0378">Hydrolase</keyword>
<comment type="similarity">
    <text evidence="1">Belongs to the peptidase C40 family.</text>
</comment>
<dbReference type="Proteomes" id="UP001172054">
    <property type="component" value="Unassembled WGS sequence"/>
</dbReference>
<feature type="domain" description="SLH" evidence="6">
    <location>
        <begin position="232"/>
        <end position="290"/>
    </location>
</feature>
<keyword evidence="9" id="KW-1185">Reference proteome</keyword>
<dbReference type="InterPro" id="IPR038765">
    <property type="entry name" value="Papain-like_cys_pep_sf"/>
</dbReference>
<evidence type="ECO:0000256" key="1">
    <source>
        <dbReference type="ARBA" id="ARBA00007074"/>
    </source>
</evidence>
<dbReference type="PANTHER" id="PTHR47053:SF1">
    <property type="entry name" value="MUREIN DD-ENDOPEPTIDASE MEPH-RELATED"/>
    <property type="match status" value="1"/>
</dbReference>
<feature type="chain" id="PRO_5046352060" evidence="5">
    <location>
        <begin position="28"/>
        <end position="349"/>
    </location>
</feature>
<evidence type="ECO:0000256" key="3">
    <source>
        <dbReference type="ARBA" id="ARBA00022801"/>
    </source>
</evidence>
<evidence type="ECO:0000256" key="4">
    <source>
        <dbReference type="ARBA" id="ARBA00022807"/>
    </source>
</evidence>
<gene>
    <name evidence="8" type="ORF">QWY15_04140</name>
</gene>
<comment type="caution">
    <text evidence="8">The sequence shown here is derived from an EMBL/GenBank/DDBJ whole genome shotgun (WGS) entry which is preliminary data.</text>
</comment>
<feature type="signal peptide" evidence="5">
    <location>
        <begin position="1"/>
        <end position="27"/>
    </location>
</feature>
<evidence type="ECO:0000256" key="2">
    <source>
        <dbReference type="ARBA" id="ARBA00022670"/>
    </source>
</evidence>
<evidence type="ECO:0000256" key="5">
    <source>
        <dbReference type="SAM" id="SignalP"/>
    </source>
</evidence>
<feature type="domain" description="NlpC/P60" evidence="7">
    <location>
        <begin position="29"/>
        <end position="151"/>
    </location>
</feature>
<sequence>MKKRIIMMIVAVLMITASPLLPTKAEASGATADEIAAYAQKFKGTPYKFGGTTPSGFDCSGYIRYVFDHFGVSLPRTAAEQAKVGTAVAKSNLQKGDLVFFANTYKKGISHTGIYLGNGNVISAESGGVKVSNINTNPYWGPKYASATRVISPAPVKTSAPKALPPVTNGNFVDVKTTHPAYVAIKSLNVSGVISGFEKQDFRPAEKVTRGQAAAMINRVLQLKPAKTVRFKDVSTSHKFAKDIAAMNEAGILLGYTNGSYGVYDSLTKSQLAVILERAFAISESRKVQVQTASVKYLDIPTTYWAHKPIVTLKAIDQTTVFNTSRFYANKEANRSEFAAALYSVIQAK</sequence>
<evidence type="ECO:0000259" key="7">
    <source>
        <dbReference type="PROSITE" id="PS51935"/>
    </source>
</evidence>
<accession>A0ABT8MNN6</accession>
<dbReference type="Gene3D" id="3.90.1720.10">
    <property type="entry name" value="endopeptidase domain like (from Nostoc punctiforme)"/>
    <property type="match status" value="1"/>
</dbReference>
<name>A0ABT8MNN6_9BACL</name>
<keyword evidence="4" id="KW-0788">Thiol protease</keyword>
<dbReference type="InterPro" id="IPR000064">
    <property type="entry name" value="NLP_P60_dom"/>
</dbReference>
<evidence type="ECO:0000313" key="9">
    <source>
        <dbReference type="Proteomes" id="UP001172054"/>
    </source>
</evidence>
<dbReference type="PROSITE" id="PS51935">
    <property type="entry name" value="NLPC_P60"/>
    <property type="match status" value="1"/>
</dbReference>
<dbReference type="PANTHER" id="PTHR47053">
    <property type="entry name" value="MUREIN DD-ENDOPEPTIDASE MEPH-RELATED"/>
    <property type="match status" value="1"/>
</dbReference>
<dbReference type="Pfam" id="PF00395">
    <property type="entry name" value="SLH"/>
    <property type="match status" value="2"/>
</dbReference>
<dbReference type="PROSITE" id="PS51272">
    <property type="entry name" value="SLH"/>
    <property type="match status" value="2"/>
</dbReference>
<evidence type="ECO:0000259" key="6">
    <source>
        <dbReference type="PROSITE" id="PS51272"/>
    </source>
</evidence>
<protein>
    <submittedName>
        <fullName evidence="8">NlpC/P60 family protein</fullName>
    </submittedName>
</protein>
<proteinExistence type="inferred from homology"/>
<reference evidence="8 9" key="1">
    <citation type="submission" date="2023-06" db="EMBL/GenBank/DDBJ databases">
        <title>Novel species in genus Planococcus.</title>
        <authorList>
            <person name="Ning S."/>
        </authorList>
    </citation>
    <scope>NUCLEOTIDE SEQUENCE [LARGE SCALE GENOMIC DNA]</scope>
    <source>
        <strain evidence="8 9">N064</strain>
    </source>
</reference>
<keyword evidence="5" id="KW-0732">Signal</keyword>
<feature type="domain" description="SLH" evidence="6">
    <location>
        <begin position="168"/>
        <end position="231"/>
    </location>
</feature>
<evidence type="ECO:0000313" key="8">
    <source>
        <dbReference type="EMBL" id="MDN7226479.1"/>
    </source>
</evidence>